<dbReference type="Proteomes" id="UP001163046">
    <property type="component" value="Unassembled WGS sequence"/>
</dbReference>
<organism evidence="2 3">
    <name type="scientific">Desmophyllum pertusum</name>
    <dbReference type="NCBI Taxonomy" id="174260"/>
    <lineage>
        <taxon>Eukaryota</taxon>
        <taxon>Metazoa</taxon>
        <taxon>Cnidaria</taxon>
        <taxon>Anthozoa</taxon>
        <taxon>Hexacorallia</taxon>
        <taxon>Scleractinia</taxon>
        <taxon>Caryophylliina</taxon>
        <taxon>Caryophylliidae</taxon>
        <taxon>Desmophyllum</taxon>
    </lineage>
</organism>
<comment type="caution">
    <text evidence="2">The sequence shown here is derived from an EMBL/GenBank/DDBJ whole genome shotgun (WGS) entry which is preliminary data.</text>
</comment>
<accession>A0A9W9ZPK6</accession>
<feature type="signal peptide" evidence="1">
    <location>
        <begin position="1"/>
        <end position="23"/>
    </location>
</feature>
<reference evidence="2" key="1">
    <citation type="submission" date="2023-01" db="EMBL/GenBank/DDBJ databases">
        <title>Genome assembly of the deep-sea coral Lophelia pertusa.</title>
        <authorList>
            <person name="Herrera S."/>
            <person name="Cordes E."/>
        </authorList>
    </citation>
    <scope>NUCLEOTIDE SEQUENCE</scope>
    <source>
        <strain evidence="2">USNM1676648</strain>
        <tissue evidence="2">Polyp</tissue>
    </source>
</reference>
<protein>
    <submittedName>
        <fullName evidence="2">Uncharacterized protein</fullName>
    </submittedName>
</protein>
<evidence type="ECO:0000256" key="1">
    <source>
        <dbReference type="SAM" id="SignalP"/>
    </source>
</evidence>
<dbReference type="AlphaFoldDB" id="A0A9W9ZPK6"/>
<evidence type="ECO:0000313" key="2">
    <source>
        <dbReference type="EMBL" id="KAJ7385135.1"/>
    </source>
</evidence>
<gene>
    <name evidence="2" type="ORF">OS493_017506</name>
</gene>
<name>A0A9W9ZPK6_9CNID</name>
<evidence type="ECO:0000313" key="3">
    <source>
        <dbReference type="Proteomes" id="UP001163046"/>
    </source>
</evidence>
<feature type="chain" id="PRO_5040790018" evidence="1">
    <location>
        <begin position="24"/>
        <end position="73"/>
    </location>
</feature>
<sequence>MKMIYIAVVLLCFVSLQAPQVFGARAAFLELCIPTDGTEICHPNPCHRVHCAAFETCVVCSGCKSSYCKKLFH</sequence>
<dbReference type="EMBL" id="MU825882">
    <property type="protein sequence ID" value="KAJ7385135.1"/>
    <property type="molecule type" value="Genomic_DNA"/>
</dbReference>
<proteinExistence type="predicted"/>
<keyword evidence="3" id="KW-1185">Reference proteome</keyword>
<keyword evidence="1" id="KW-0732">Signal</keyword>